<dbReference type="Proteomes" id="UP000789524">
    <property type="component" value="Unassembled WGS sequence"/>
</dbReference>
<feature type="signal peptide" evidence="1">
    <location>
        <begin position="1"/>
        <end position="24"/>
    </location>
</feature>
<feature type="chain" id="PRO_5035324423" evidence="1">
    <location>
        <begin position="25"/>
        <end position="82"/>
    </location>
</feature>
<keyword evidence="1" id="KW-0732">Signal</keyword>
<evidence type="ECO:0000313" key="2">
    <source>
        <dbReference type="EMBL" id="CAG9559861.1"/>
    </source>
</evidence>
<name>A0A8J2QEI2_9NEOP</name>
<gene>
    <name evidence="2" type="ORF">DCHRY22_LOCUS1642</name>
</gene>
<dbReference type="OrthoDB" id="1510206at2759"/>
<comment type="caution">
    <text evidence="2">The sequence shown here is derived from an EMBL/GenBank/DDBJ whole genome shotgun (WGS) entry which is preliminary data.</text>
</comment>
<dbReference type="AlphaFoldDB" id="A0A8J2QEI2"/>
<accession>A0A8J2QEI2</accession>
<evidence type="ECO:0000313" key="3">
    <source>
        <dbReference type="Proteomes" id="UP000789524"/>
    </source>
</evidence>
<organism evidence="2 3">
    <name type="scientific">Danaus chrysippus</name>
    <name type="common">African queen</name>
    <dbReference type="NCBI Taxonomy" id="151541"/>
    <lineage>
        <taxon>Eukaryota</taxon>
        <taxon>Metazoa</taxon>
        <taxon>Ecdysozoa</taxon>
        <taxon>Arthropoda</taxon>
        <taxon>Hexapoda</taxon>
        <taxon>Insecta</taxon>
        <taxon>Pterygota</taxon>
        <taxon>Neoptera</taxon>
        <taxon>Endopterygota</taxon>
        <taxon>Lepidoptera</taxon>
        <taxon>Glossata</taxon>
        <taxon>Ditrysia</taxon>
        <taxon>Papilionoidea</taxon>
        <taxon>Nymphalidae</taxon>
        <taxon>Danainae</taxon>
        <taxon>Danaini</taxon>
        <taxon>Danaina</taxon>
        <taxon>Danaus</taxon>
        <taxon>Anosia</taxon>
    </lineage>
</organism>
<keyword evidence="3" id="KW-1185">Reference proteome</keyword>
<proteinExistence type="predicted"/>
<sequence>MRLWDMWGALWTVEALVLFLGVLATPLDPVPQSLGGEEANRNSCLLAYFQLVCKGIGGCLHLQNDDVTCYHHYEIKREICNV</sequence>
<reference evidence="2" key="1">
    <citation type="submission" date="2021-09" db="EMBL/GenBank/DDBJ databases">
        <authorList>
            <person name="Martin H S."/>
        </authorList>
    </citation>
    <scope>NUCLEOTIDE SEQUENCE</scope>
</reference>
<evidence type="ECO:0000256" key="1">
    <source>
        <dbReference type="SAM" id="SignalP"/>
    </source>
</evidence>
<protein>
    <submittedName>
        <fullName evidence="2">(African queen) hypothetical protein</fullName>
    </submittedName>
</protein>
<dbReference type="EMBL" id="CAKASE010000044">
    <property type="protein sequence ID" value="CAG9559861.1"/>
    <property type="molecule type" value="Genomic_DNA"/>
</dbReference>